<sequence>MVSARGRPRQWSAPRSQQALVDSADLEFLGFGQLIKKVDFSQEQPATGYTNKVELGYPPLGGVAHELVTFFAHAW</sequence>
<feature type="non-terminal residue" evidence="1">
    <location>
        <position position="75"/>
    </location>
</feature>
<proteinExistence type="predicted"/>
<evidence type="ECO:0000313" key="2">
    <source>
        <dbReference type="Proteomes" id="UP000030108"/>
    </source>
</evidence>
<name>A0A0A1UHK7_9AGAM</name>
<gene>
    <name evidence="1" type="ORF">RSOL_247530</name>
</gene>
<comment type="caution">
    <text evidence="1">The sequence shown here is derived from an EMBL/GenBank/DDBJ whole genome shotgun (WGS) entry which is preliminary data.</text>
</comment>
<evidence type="ECO:0000313" key="1">
    <source>
        <dbReference type="EMBL" id="EUC58299.1"/>
    </source>
</evidence>
<protein>
    <submittedName>
        <fullName evidence="1">Uncharacterized protein</fullName>
    </submittedName>
</protein>
<dbReference type="Proteomes" id="UP000030108">
    <property type="component" value="Unassembled WGS sequence"/>
</dbReference>
<reference evidence="2" key="1">
    <citation type="journal article" date="2014" name="Genome Announc.">
        <title>Draft genome sequence of the plant-pathogenic soil fungus Rhizoctonia solani anastomosis group 3 strain Rhs1AP.</title>
        <authorList>
            <person name="Cubeta M.A."/>
            <person name="Thomas E."/>
            <person name="Dean R.A."/>
            <person name="Jabaji S."/>
            <person name="Neate S.M."/>
            <person name="Tavantzis S."/>
            <person name="Toda T."/>
            <person name="Vilgalys R."/>
            <person name="Bharathan N."/>
            <person name="Fedorova-Abrams N."/>
            <person name="Pakala S.B."/>
            <person name="Pakala S.M."/>
            <person name="Zafar N."/>
            <person name="Joardar V."/>
            <person name="Losada L."/>
            <person name="Nierman W.C."/>
        </authorList>
    </citation>
    <scope>NUCLEOTIDE SEQUENCE [LARGE SCALE GENOMIC DNA]</scope>
    <source>
        <strain evidence="2">AG-3</strain>
    </source>
</reference>
<dbReference type="EMBL" id="JATN01000321">
    <property type="protein sequence ID" value="EUC58299.1"/>
    <property type="molecule type" value="Genomic_DNA"/>
</dbReference>
<organism evidence="1 2">
    <name type="scientific">Rhizoctonia solani AG-3 Rhs1AP</name>
    <dbReference type="NCBI Taxonomy" id="1086054"/>
    <lineage>
        <taxon>Eukaryota</taxon>
        <taxon>Fungi</taxon>
        <taxon>Dikarya</taxon>
        <taxon>Basidiomycota</taxon>
        <taxon>Agaricomycotina</taxon>
        <taxon>Agaricomycetes</taxon>
        <taxon>Cantharellales</taxon>
        <taxon>Ceratobasidiaceae</taxon>
        <taxon>Rhizoctonia</taxon>
    </lineage>
</organism>
<accession>A0A0A1UHK7</accession>
<dbReference type="AlphaFoldDB" id="A0A0A1UHK7"/>